<dbReference type="AlphaFoldDB" id="A0A2T7ENE4"/>
<gene>
    <name evidence="2" type="ORF">GQ55_2G101000</name>
</gene>
<feature type="signal peptide" evidence="1">
    <location>
        <begin position="1"/>
        <end position="27"/>
    </location>
</feature>
<organism evidence="2 3">
    <name type="scientific">Panicum hallii var. hallii</name>
    <dbReference type="NCBI Taxonomy" id="1504633"/>
    <lineage>
        <taxon>Eukaryota</taxon>
        <taxon>Viridiplantae</taxon>
        <taxon>Streptophyta</taxon>
        <taxon>Embryophyta</taxon>
        <taxon>Tracheophyta</taxon>
        <taxon>Spermatophyta</taxon>
        <taxon>Magnoliopsida</taxon>
        <taxon>Liliopsida</taxon>
        <taxon>Poales</taxon>
        <taxon>Poaceae</taxon>
        <taxon>PACMAD clade</taxon>
        <taxon>Panicoideae</taxon>
        <taxon>Panicodae</taxon>
        <taxon>Paniceae</taxon>
        <taxon>Panicinae</taxon>
        <taxon>Panicum</taxon>
        <taxon>Panicum sect. Panicum</taxon>
    </lineage>
</organism>
<accession>A0A2T7ENE4</accession>
<keyword evidence="1" id="KW-0732">Signal</keyword>
<evidence type="ECO:0000313" key="2">
    <source>
        <dbReference type="EMBL" id="PUZ69351.1"/>
    </source>
</evidence>
<evidence type="ECO:0008006" key="4">
    <source>
        <dbReference type="Google" id="ProtNLM"/>
    </source>
</evidence>
<sequence>MARRVKAPAPPMAVAATALLLLLTVRAQAGGDEAAACSSIPVFMACMGPEGLRAPTTSADPDEHKALSAECCNAFAGGERECLCRLRDELRRRGVDPKRFLCTADTGCQDA</sequence>
<keyword evidence="3" id="KW-1185">Reference proteome</keyword>
<dbReference type="Proteomes" id="UP000244336">
    <property type="component" value="Chromosome 2"/>
</dbReference>
<proteinExistence type="predicted"/>
<evidence type="ECO:0000256" key="1">
    <source>
        <dbReference type="SAM" id="SignalP"/>
    </source>
</evidence>
<evidence type="ECO:0000313" key="3">
    <source>
        <dbReference type="Proteomes" id="UP000244336"/>
    </source>
</evidence>
<protein>
    <recommendedName>
        <fullName evidence="4">Bifunctional inhibitor/plant lipid transfer protein/seed storage helical domain-containing protein</fullName>
    </recommendedName>
</protein>
<dbReference type="EMBL" id="CM009750">
    <property type="protein sequence ID" value="PUZ69351.1"/>
    <property type="molecule type" value="Genomic_DNA"/>
</dbReference>
<reference evidence="2 3" key="1">
    <citation type="submission" date="2018-04" db="EMBL/GenBank/DDBJ databases">
        <title>WGS assembly of Panicum hallii var. hallii HAL2.</title>
        <authorList>
            <person name="Lovell J."/>
            <person name="Jenkins J."/>
            <person name="Lowry D."/>
            <person name="Mamidi S."/>
            <person name="Sreedasyam A."/>
            <person name="Weng X."/>
            <person name="Barry K."/>
            <person name="Bonette J."/>
            <person name="Campitelli B."/>
            <person name="Daum C."/>
            <person name="Gordon S."/>
            <person name="Gould B."/>
            <person name="Lipzen A."/>
            <person name="MacQueen A."/>
            <person name="Palacio-Mejia J."/>
            <person name="Plott C."/>
            <person name="Shakirov E."/>
            <person name="Shu S."/>
            <person name="Yoshinaga Y."/>
            <person name="Zane M."/>
            <person name="Rokhsar D."/>
            <person name="Grimwood J."/>
            <person name="Schmutz J."/>
            <person name="Juenger T."/>
        </authorList>
    </citation>
    <scope>NUCLEOTIDE SEQUENCE [LARGE SCALE GENOMIC DNA]</scope>
    <source>
        <strain evidence="3">cv. HAL2</strain>
    </source>
</reference>
<dbReference type="Gramene" id="PUZ69351">
    <property type="protein sequence ID" value="PUZ69351"/>
    <property type="gene ID" value="GQ55_2G101000"/>
</dbReference>
<feature type="chain" id="PRO_5015531044" description="Bifunctional inhibitor/plant lipid transfer protein/seed storage helical domain-containing protein" evidence="1">
    <location>
        <begin position="28"/>
        <end position="111"/>
    </location>
</feature>
<name>A0A2T7ENE4_9POAL</name>